<dbReference type="Proteomes" id="UP001165653">
    <property type="component" value="Unassembled WGS sequence"/>
</dbReference>
<name>A0ABT3G8U2_9BACT</name>
<sequence length="376" mass="40844">MKKLSSAALLVAGLALGIILGKGPLSSVPEAGTDASAPEAGAPRSAKSTRNSASIHPGVAAIRQAGSDQLAAFTEQAATMTDPVEIRRLLSECLLHMTADNWREVIATFGKISEDSGRDPADEWKLALFRAGQVAGADVMDTYLDDNFDKRNVRSWQTLYGWASKDPRAAIEWLKKVEADGHKTNSDHYAAVLSGAALSNPQDALKLLDELPADKRKGCAGNLVWNVVQNGGVQALEPVLQYASTLDTSNAANAQLAGDLFHEATQKLLWKADHSRDVDQACEVMTKLQQYGRDPNKLTQTVLEKYRYYYVPDKLRLLDAASKGSKDSELDLGYLTGFVEMTIRGDADMAAARDWMDKNPDSPLIPHLAPRIPRGQ</sequence>
<accession>A0ABT3G8U2</accession>
<organism evidence="2 3">
    <name type="scientific">Luteolibacter rhizosphaerae</name>
    <dbReference type="NCBI Taxonomy" id="2989719"/>
    <lineage>
        <taxon>Bacteria</taxon>
        <taxon>Pseudomonadati</taxon>
        <taxon>Verrucomicrobiota</taxon>
        <taxon>Verrucomicrobiia</taxon>
        <taxon>Verrucomicrobiales</taxon>
        <taxon>Verrucomicrobiaceae</taxon>
        <taxon>Luteolibacter</taxon>
    </lineage>
</organism>
<evidence type="ECO:0008006" key="4">
    <source>
        <dbReference type="Google" id="ProtNLM"/>
    </source>
</evidence>
<proteinExistence type="predicted"/>
<evidence type="ECO:0000313" key="3">
    <source>
        <dbReference type="Proteomes" id="UP001165653"/>
    </source>
</evidence>
<evidence type="ECO:0000256" key="1">
    <source>
        <dbReference type="SAM" id="MobiDB-lite"/>
    </source>
</evidence>
<evidence type="ECO:0000313" key="2">
    <source>
        <dbReference type="EMBL" id="MCW1915620.1"/>
    </source>
</evidence>
<comment type="caution">
    <text evidence="2">The sequence shown here is derived from an EMBL/GenBank/DDBJ whole genome shotgun (WGS) entry which is preliminary data.</text>
</comment>
<dbReference type="RefSeq" id="WP_264515174.1">
    <property type="nucleotide sequence ID" value="NZ_JAPDDR010000010.1"/>
</dbReference>
<feature type="region of interest" description="Disordered" evidence="1">
    <location>
        <begin position="30"/>
        <end position="54"/>
    </location>
</feature>
<dbReference type="EMBL" id="JAPDDR010000010">
    <property type="protein sequence ID" value="MCW1915620.1"/>
    <property type="molecule type" value="Genomic_DNA"/>
</dbReference>
<reference evidence="2" key="1">
    <citation type="submission" date="2022-10" db="EMBL/GenBank/DDBJ databases">
        <title>Luteolibacter sp. GHJ8, whole genome shotgun sequencing project.</title>
        <authorList>
            <person name="Zhao G."/>
            <person name="Shen L."/>
        </authorList>
    </citation>
    <scope>NUCLEOTIDE SEQUENCE</scope>
    <source>
        <strain evidence="2">GHJ8</strain>
    </source>
</reference>
<gene>
    <name evidence="2" type="ORF">OJ996_18690</name>
</gene>
<keyword evidence="3" id="KW-1185">Reference proteome</keyword>
<protein>
    <recommendedName>
        <fullName evidence="4">HEAT repeat domain-containing protein</fullName>
    </recommendedName>
</protein>